<protein>
    <submittedName>
        <fullName evidence="7">CidA/LrgA family protein</fullName>
    </submittedName>
</protein>
<gene>
    <name evidence="7" type="ORF">HCN83_14620</name>
</gene>
<keyword evidence="8" id="KW-1185">Reference proteome</keyword>
<feature type="transmembrane region" description="Helical" evidence="6">
    <location>
        <begin position="94"/>
        <end position="115"/>
    </location>
</feature>
<proteinExistence type="predicted"/>
<evidence type="ECO:0000256" key="5">
    <source>
        <dbReference type="ARBA" id="ARBA00023136"/>
    </source>
</evidence>
<feature type="transmembrane region" description="Helical" evidence="6">
    <location>
        <begin position="37"/>
        <end position="57"/>
    </location>
</feature>
<feature type="transmembrane region" description="Helical" evidence="6">
    <location>
        <begin position="12"/>
        <end position="31"/>
    </location>
</feature>
<keyword evidence="2" id="KW-1003">Cell membrane</keyword>
<dbReference type="EMBL" id="JAATHJ010000030">
    <property type="protein sequence ID" value="NJP38798.1"/>
    <property type="molecule type" value="Genomic_DNA"/>
</dbReference>
<evidence type="ECO:0000313" key="7">
    <source>
        <dbReference type="EMBL" id="NJP38798.1"/>
    </source>
</evidence>
<name>A0A969TUJ9_9BACI</name>
<evidence type="ECO:0000256" key="2">
    <source>
        <dbReference type="ARBA" id="ARBA00022475"/>
    </source>
</evidence>
<organism evidence="7 8">
    <name type="scientific">Alkalicoccus luteus</name>
    <dbReference type="NCBI Taxonomy" id="1237094"/>
    <lineage>
        <taxon>Bacteria</taxon>
        <taxon>Bacillati</taxon>
        <taxon>Bacillota</taxon>
        <taxon>Bacilli</taxon>
        <taxon>Bacillales</taxon>
        <taxon>Bacillaceae</taxon>
        <taxon>Alkalicoccus</taxon>
    </lineage>
</organism>
<evidence type="ECO:0000256" key="1">
    <source>
        <dbReference type="ARBA" id="ARBA00004651"/>
    </source>
</evidence>
<keyword evidence="5 6" id="KW-0472">Membrane</keyword>
<evidence type="ECO:0000256" key="4">
    <source>
        <dbReference type="ARBA" id="ARBA00022989"/>
    </source>
</evidence>
<keyword evidence="3 6" id="KW-0812">Transmembrane</keyword>
<comment type="subcellular location">
    <subcellularLocation>
        <location evidence="1">Cell membrane</location>
        <topology evidence="1">Multi-pass membrane protein</topology>
    </subcellularLocation>
</comment>
<comment type="caution">
    <text evidence="7">The sequence shown here is derived from an EMBL/GenBank/DDBJ whole genome shotgun (WGS) entry which is preliminary data.</text>
</comment>
<keyword evidence="4 6" id="KW-1133">Transmembrane helix</keyword>
<dbReference type="RefSeq" id="WP_168008635.1">
    <property type="nucleotide sequence ID" value="NZ_JAATHJ010000030.1"/>
</dbReference>
<feature type="transmembrane region" description="Helical" evidence="6">
    <location>
        <begin position="64"/>
        <end position="82"/>
    </location>
</feature>
<evidence type="ECO:0000313" key="8">
    <source>
        <dbReference type="Proteomes" id="UP000752012"/>
    </source>
</evidence>
<dbReference type="Pfam" id="PF03788">
    <property type="entry name" value="LrgA"/>
    <property type="match status" value="1"/>
</dbReference>
<dbReference type="InterPro" id="IPR005538">
    <property type="entry name" value="LrgA/CidA"/>
</dbReference>
<accession>A0A969TUJ9</accession>
<evidence type="ECO:0000256" key="3">
    <source>
        <dbReference type="ARBA" id="ARBA00022692"/>
    </source>
</evidence>
<dbReference type="Proteomes" id="UP000752012">
    <property type="component" value="Unassembled WGS sequence"/>
</dbReference>
<sequence>MMQYAGRVILQIGILFIIYQAAVWLVQLTALPVPANVAGMVILMFLLFSGILPEAFVQVGAAAILRYLGLLFVPFCVAALLGPAADGLVSVEQLLILTVTTIAAIAAGGLIFQYLERRWQQ</sequence>
<evidence type="ECO:0000256" key="6">
    <source>
        <dbReference type="SAM" id="Phobius"/>
    </source>
</evidence>
<dbReference type="GO" id="GO:0005886">
    <property type="term" value="C:plasma membrane"/>
    <property type="evidence" value="ECO:0007669"/>
    <property type="project" value="UniProtKB-SubCell"/>
</dbReference>
<reference evidence="7 8" key="1">
    <citation type="submission" date="2020-03" db="EMBL/GenBank/DDBJ databases">
        <title>Assessment of the enzymatic potential of alkaline-tolerant lipase obtained from Bacillus luteus H11 (technogenic soil) for the bioremediation of saline soils contaminated with petroleum substances.</title>
        <authorList>
            <person name="Kalwasinska A."/>
        </authorList>
    </citation>
    <scope>NUCLEOTIDE SEQUENCE [LARGE SCALE GENOMIC DNA]</scope>
    <source>
        <strain evidence="7 8">H11</strain>
    </source>
</reference>
<dbReference type="AlphaFoldDB" id="A0A969TUJ9"/>
<dbReference type="PANTHER" id="PTHR33931">
    <property type="entry name" value="HOLIN-LIKE PROTEIN CIDA-RELATED"/>
    <property type="match status" value="1"/>
</dbReference>
<dbReference type="PANTHER" id="PTHR33931:SF2">
    <property type="entry name" value="HOLIN-LIKE PROTEIN CIDA"/>
    <property type="match status" value="1"/>
</dbReference>